<organism evidence="3 4">
    <name type="scientific">Artemia franciscana</name>
    <name type="common">Brine shrimp</name>
    <name type="synonym">Artemia sanfranciscana</name>
    <dbReference type="NCBI Taxonomy" id="6661"/>
    <lineage>
        <taxon>Eukaryota</taxon>
        <taxon>Metazoa</taxon>
        <taxon>Ecdysozoa</taxon>
        <taxon>Arthropoda</taxon>
        <taxon>Crustacea</taxon>
        <taxon>Branchiopoda</taxon>
        <taxon>Anostraca</taxon>
        <taxon>Artemiidae</taxon>
        <taxon>Artemia</taxon>
    </lineage>
</organism>
<keyword evidence="4" id="KW-1185">Reference proteome</keyword>
<dbReference type="SUPFAM" id="SSF54236">
    <property type="entry name" value="Ubiquitin-like"/>
    <property type="match status" value="2"/>
</dbReference>
<feature type="compositionally biased region" description="Low complexity" evidence="1">
    <location>
        <begin position="14"/>
        <end position="34"/>
    </location>
</feature>
<evidence type="ECO:0000256" key="1">
    <source>
        <dbReference type="SAM" id="MobiDB-lite"/>
    </source>
</evidence>
<feature type="domain" description="Ras-associating" evidence="2">
    <location>
        <begin position="74"/>
        <end position="167"/>
    </location>
</feature>
<dbReference type="InterPro" id="IPR029071">
    <property type="entry name" value="Ubiquitin-like_domsf"/>
</dbReference>
<dbReference type="AlphaFoldDB" id="A0AA88LD74"/>
<feature type="region of interest" description="Disordered" evidence="1">
    <location>
        <begin position="1"/>
        <end position="34"/>
    </location>
</feature>
<accession>A0AA88LD74</accession>
<gene>
    <name evidence="3" type="ORF">QYM36_002506</name>
</gene>
<feature type="compositionally biased region" description="Pro residues" evidence="1">
    <location>
        <begin position="299"/>
        <end position="311"/>
    </location>
</feature>
<evidence type="ECO:0000259" key="2">
    <source>
        <dbReference type="PROSITE" id="PS50200"/>
    </source>
</evidence>
<reference evidence="3" key="1">
    <citation type="submission" date="2023-07" db="EMBL/GenBank/DDBJ databases">
        <title>Chromosome-level genome assembly of Artemia franciscana.</title>
        <authorList>
            <person name="Jo E."/>
        </authorList>
    </citation>
    <scope>NUCLEOTIDE SEQUENCE</scope>
    <source>
        <tissue evidence="3">Whole body</tissue>
    </source>
</reference>
<dbReference type="Proteomes" id="UP001187531">
    <property type="component" value="Unassembled WGS sequence"/>
</dbReference>
<comment type="caution">
    <text evidence="3">The sequence shown here is derived from an EMBL/GenBank/DDBJ whole genome shotgun (WGS) entry which is preliminary data.</text>
</comment>
<dbReference type="PANTHER" id="PTHR21298">
    <property type="entry name" value="GH01721P"/>
    <property type="match status" value="1"/>
</dbReference>
<dbReference type="PROSITE" id="PS50200">
    <property type="entry name" value="RA"/>
    <property type="match status" value="2"/>
</dbReference>
<dbReference type="EMBL" id="JAVRJZ010000005">
    <property type="protein sequence ID" value="KAK2721964.1"/>
    <property type="molecule type" value="Genomic_DNA"/>
</dbReference>
<dbReference type="CDD" id="cd17043">
    <property type="entry name" value="RA"/>
    <property type="match status" value="2"/>
</dbReference>
<dbReference type="Gene3D" id="3.10.20.90">
    <property type="entry name" value="Phosphatidylinositol 3-kinase Catalytic Subunit, Chain A, domain 1"/>
    <property type="match status" value="2"/>
</dbReference>
<proteinExistence type="predicted"/>
<protein>
    <recommendedName>
        <fullName evidence="2">Ras-associating domain-containing protein</fullName>
    </recommendedName>
</protein>
<dbReference type="GO" id="GO:0045743">
    <property type="term" value="P:positive regulation of fibroblast growth factor receptor signaling pathway"/>
    <property type="evidence" value="ECO:0007669"/>
    <property type="project" value="TreeGrafter"/>
</dbReference>
<feature type="region of interest" description="Disordered" evidence="1">
    <location>
        <begin position="276"/>
        <end position="312"/>
    </location>
</feature>
<evidence type="ECO:0000313" key="3">
    <source>
        <dbReference type="EMBL" id="KAK2721964.1"/>
    </source>
</evidence>
<dbReference type="Pfam" id="PF00788">
    <property type="entry name" value="RA"/>
    <property type="match status" value="2"/>
</dbReference>
<dbReference type="SMART" id="SM00314">
    <property type="entry name" value="RA"/>
    <property type="match status" value="2"/>
</dbReference>
<sequence>MLKHAHLSPSQRNSLSSGSSVAGSLRSKSGAGSDTLSITSFSSILTQDRISSRASSFVSLDQPLQTSSPQPVLQTTIVRVHARCLRPDIEYKTVSITHQTTCREVVQLLLNKVRMRHRDPKLFYLTMEVGVKKTGVPVRTLLVLDDESRPAVLQSCHPRGNSRFALQMRRGGLVRVHDGALSEGSKYKSLLISERTTVEDVIQLLLNINNSKQNAENFVLNEACNLTSFERPLHLDDCVLAVQATWPESSVYSFVLRRIDDIPSSARLRVTVPWEPSSRHSSSICDDSAGSDYSAESPIPTPSGTPIPLPRTYPKSPYHNYENYFYI</sequence>
<dbReference type="InterPro" id="IPR000159">
    <property type="entry name" value="RA_dom"/>
</dbReference>
<evidence type="ECO:0000313" key="4">
    <source>
        <dbReference type="Proteomes" id="UP001187531"/>
    </source>
</evidence>
<dbReference type="GO" id="GO:0045742">
    <property type="term" value="P:positive regulation of epidermal growth factor receptor signaling pathway"/>
    <property type="evidence" value="ECO:0007669"/>
    <property type="project" value="TreeGrafter"/>
</dbReference>
<feature type="domain" description="Ras-associating" evidence="2">
    <location>
        <begin position="170"/>
        <end position="261"/>
    </location>
</feature>
<feature type="compositionally biased region" description="Low complexity" evidence="1">
    <location>
        <begin position="279"/>
        <end position="288"/>
    </location>
</feature>
<name>A0AA88LD74_ARTSF</name>
<dbReference type="PANTHER" id="PTHR21298:SF2">
    <property type="entry name" value="GH01721P"/>
    <property type="match status" value="1"/>
</dbReference>
<dbReference type="GO" id="GO:0007165">
    <property type="term" value="P:signal transduction"/>
    <property type="evidence" value="ECO:0007669"/>
    <property type="project" value="InterPro"/>
</dbReference>